<proteinExistence type="inferred from homology"/>
<dbReference type="RefSeq" id="WP_202952971.1">
    <property type="nucleotide sequence ID" value="NZ_JAPCID010000011.1"/>
</dbReference>
<evidence type="ECO:0000313" key="5">
    <source>
        <dbReference type="Proteomes" id="UP001147700"/>
    </source>
</evidence>
<keyword evidence="2" id="KW-0479">Metal-binding</keyword>
<dbReference type="Pfam" id="PF12850">
    <property type="entry name" value="Metallophos_2"/>
    <property type="match status" value="1"/>
</dbReference>
<dbReference type="EMBL" id="JAPCID010000011">
    <property type="protein sequence ID" value="MDA0137759.1"/>
    <property type="molecule type" value="Genomic_DNA"/>
</dbReference>
<evidence type="ECO:0000259" key="3">
    <source>
        <dbReference type="Pfam" id="PF12850"/>
    </source>
</evidence>
<dbReference type="Gene3D" id="3.60.21.10">
    <property type="match status" value="1"/>
</dbReference>
<gene>
    <name evidence="4" type="ORF">OJ962_09640</name>
</gene>
<comment type="similarity">
    <text evidence="1 2">Belongs to the metallophosphoesterase superfamily. YfcE family.</text>
</comment>
<dbReference type="SUPFAM" id="SSF56300">
    <property type="entry name" value="Metallo-dependent phosphatases"/>
    <property type="match status" value="1"/>
</dbReference>
<protein>
    <recommendedName>
        <fullName evidence="2">Phosphoesterase</fullName>
        <ecNumber evidence="2">3.1.4.-</ecNumber>
    </recommendedName>
</protein>
<comment type="caution">
    <text evidence="4">The sequence shown here is derived from an EMBL/GenBank/DDBJ whole genome shotgun (WGS) entry which is preliminary data.</text>
</comment>
<dbReference type="Proteomes" id="UP001147700">
    <property type="component" value="Unassembled WGS sequence"/>
</dbReference>
<dbReference type="EC" id="3.1.4.-" evidence="2"/>
<comment type="cofactor">
    <cofactor evidence="2">
        <name>a divalent metal cation</name>
        <dbReference type="ChEBI" id="CHEBI:60240"/>
    </cofactor>
</comment>
<evidence type="ECO:0000313" key="4">
    <source>
        <dbReference type="EMBL" id="MDA0137759.1"/>
    </source>
</evidence>
<reference evidence="4" key="1">
    <citation type="submission" date="2022-10" db="EMBL/GenBank/DDBJ databases">
        <title>The WGS of Solirubrobacter sp. CPCC 204708.</title>
        <authorList>
            <person name="Jiang Z."/>
        </authorList>
    </citation>
    <scope>NUCLEOTIDE SEQUENCE</scope>
    <source>
        <strain evidence="4">CPCC 204708</strain>
    </source>
</reference>
<evidence type="ECO:0000256" key="2">
    <source>
        <dbReference type="RuleBase" id="RU362039"/>
    </source>
</evidence>
<keyword evidence="5" id="KW-1185">Reference proteome</keyword>
<feature type="domain" description="Calcineurin-like phosphoesterase" evidence="3">
    <location>
        <begin position="1"/>
        <end position="149"/>
    </location>
</feature>
<sequence>MLLAVISDTHMPLGKRRLPVEHLVGADAILHAGDFSARSVLEELQTLGPPVHAVRGNVEDPWIHTHLPLQRTLEFAGVRIGMIHDAGPAAGRLARLRRRFRDEDAVIFGHSHIPLHETAEDGFQIFNPGSPTEKRRQPKFTMGYARVDDRTVTFELVELG</sequence>
<dbReference type="InterPro" id="IPR029052">
    <property type="entry name" value="Metallo-depent_PP-like"/>
</dbReference>
<organism evidence="4 5">
    <name type="scientific">Solirubrobacter deserti</name>
    <dbReference type="NCBI Taxonomy" id="2282478"/>
    <lineage>
        <taxon>Bacteria</taxon>
        <taxon>Bacillati</taxon>
        <taxon>Actinomycetota</taxon>
        <taxon>Thermoleophilia</taxon>
        <taxon>Solirubrobacterales</taxon>
        <taxon>Solirubrobacteraceae</taxon>
        <taxon>Solirubrobacter</taxon>
    </lineage>
</organism>
<dbReference type="NCBIfam" id="TIGR00040">
    <property type="entry name" value="yfcE"/>
    <property type="match status" value="1"/>
</dbReference>
<evidence type="ECO:0000256" key="1">
    <source>
        <dbReference type="ARBA" id="ARBA00008950"/>
    </source>
</evidence>
<name>A0ABT4RGU8_9ACTN</name>
<dbReference type="InterPro" id="IPR000979">
    <property type="entry name" value="Phosphodiesterase_MJ0936/Vps29"/>
</dbReference>
<accession>A0ABT4RGU8</accession>
<dbReference type="PANTHER" id="PTHR11124">
    <property type="entry name" value="VACUOLAR SORTING PROTEIN VPS29"/>
    <property type="match status" value="1"/>
</dbReference>
<dbReference type="InterPro" id="IPR024654">
    <property type="entry name" value="Calcineurin-like_PHP_lpxH"/>
</dbReference>